<keyword evidence="2" id="KW-1185">Reference proteome</keyword>
<name>A0A6B0RKM9_9CETA</name>
<accession>A0A6B0RKM9</accession>
<dbReference type="AlphaFoldDB" id="A0A6B0RKM9"/>
<reference evidence="1" key="1">
    <citation type="submission" date="2019-10" db="EMBL/GenBank/DDBJ databases">
        <title>The sequence and de novo assembly of the wild yak genome.</title>
        <authorList>
            <person name="Liu Y."/>
        </authorList>
    </citation>
    <scope>NUCLEOTIDE SEQUENCE [LARGE SCALE GENOMIC DNA]</scope>
    <source>
        <strain evidence="1">WY2019</strain>
    </source>
</reference>
<protein>
    <submittedName>
        <fullName evidence="1">Uncharacterized protein</fullName>
    </submittedName>
</protein>
<dbReference type="Proteomes" id="UP000322234">
    <property type="component" value="Unassembled WGS sequence"/>
</dbReference>
<sequence>MPTVLQVCCAPAAWGQRHAHLPRLLSSVSAIVICGIPPGNCLDWKTKSEAQGPHQCLLSPTQWGLRSRVQRYKGLTVDPGQYLPQLSLSAPCPQHPLLPGQALPPLGPRLVQWVHPPSSVIFIRKFCPGLSKGEGSWPPAVSPEKLRSPFLCKVQMKG</sequence>
<proteinExistence type="predicted"/>
<evidence type="ECO:0000313" key="2">
    <source>
        <dbReference type="Proteomes" id="UP000322234"/>
    </source>
</evidence>
<gene>
    <name evidence="1" type="ORF">E5288_WYG016122</name>
</gene>
<dbReference type="EMBL" id="VBQZ03000064">
    <property type="protein sequence ID" value="MXQ90638.1"/>
    <property type="molecule type" value="Genomic_DNA"/>
</dbReference>
<evidence type="ECO:0000313" key="1">
    <source>
        <dbReference type="EMBL" id="MXQ90638.1"/>
    </source>
</evidence>
<organism evidence="1 2">
    <name type="scientific">Bos mutus</name>
    <name type="common">wild yak</name>
    <dbReference type="NCBI Taxonomy" id="72004"/>
    <lineage>
        <taxon>Eukaryota</taxon>
        <taxon>Metazoa</taxon>
        <taxon>Chordata</taxon>
        <taxon>Craniata</taxon>
        <taxon>Vertebrata</taxon>
        <taxon>Euteleostomi</taxon>
        <taxon>Mammalia</taxon>
        <taxon>Eutheria</taxon>
        <taxon>Laurasiatheria</taxon>
        <taxon>Artiodactyla</taxon>
        <taxon>Ruminantia</taxon>
        <taxon>Pecora</taxon>
        <taxon>Bovidae</taxon>
        <taxon>Bovinae</taxon>
        <taxon>Bos</taxon>
    </lineage>
</organism>
<comment type="caution">
    <text evidence="1">The sequence shown here is derived from an EMBL/GenBank/DDBJ whole genome shotgun (WGS) entry which is preliminary data.</text>
</comment>